<comment type="caution">
    <text evidence="2">The sequence shown here is derived from an EMBL/GenBank/DDBJ whole genome shotgun (WGS) entry which is preliminary data.</text>
</comment>
<reference evidence="2" key="1">
    <citation type="submission" date="2021-03" db="EMBL/GenBank/DDBJ databases">
        <authorList>
            <person name="Li Z."/>
            <person name="Yang C."/>
        </authorList>
    </citation>
    <scope>NUCLEOTIDE SEQUENCE</scope>
    <source>
        <strain evidence="2">Dzin_1.0</strain>
        <tissue evidence="2">Leaf</tissue>
    </source>
</reference>
<proteinExistence type="predicted"/>
<evidence type="ECO:0000256" key="1">
    <source>
        <dbReference type="SAM" id="MobiDB-lite"/>
    </source>
</evidence>
<gene>
    <name evidence="2" type="ORF">J5N97_025465</name>
</gene>
<feature type="region of interest" description="Disordered" evidence="1">
    <location>
        <begin position="62"/>
        <end position="126"/>
    </location>
</feature>
<keyword evidence="3" id="KW-1185">Reference proteome</keyword>
<organism evidence="2 3">
    <name type="scientific">Dioscorea zingiberensis</name>
    <dbReference type="NCBI Taxonomy" id="325984"/>
    <lineage>
        <taxon>Eukaryota</taxon>
        <taxon>Viridiplantae</taxon>
        <taxon>Streptophyta</taxon>
        <taxon>Embryophyta</taxon>
        <taxon>Tracheophyta</taxon>
        <taxon>Spermatophyta</taxon>
        <taxon>Magnoliopsida</taxon>
        <taxon>Liliopsida</taxon>
        <taxon>Dioscoreales</taxon>
        <taxon>Dioscoreaceae</taxon>
        <taxon>Dioscorea</taxon>
    </lineage>
</organism>
<dbReference type="AlphaFoldDB" id="A0A9D5C939"/>
<dbReference type="OrthoDB" id="118550at2759"/>
<evidence type="ECO:0000313" key="3">
    <source>
        <dbReference type="Proteomes" id="UP001085076"/>
    </source>
</evidence>
<sequence length="262" mass="29208">MTTITAATVSAKRRHGGRCMDYCLFSRLILISGPDISTPAATTTTAKWTWLTLPDTIRERGDEFRIPAQDQKGKKKADRSSCGSNTPSSSEIDIVNATEKANAEESKETSQHCAGFPLSSETNHRQFRGSGMMNEAWKEVSEEGRIAFQALFKREILPQSFSLWHLNEKGATALPVDLNRNVFSSTYPDHTEKSQTDPTLMISNENSGKSCIISEPDQFKLKAHRTGFKPYKRCSVESKENRVASGEDQVNKRIRLEAEASN</sequence>
<dbReference type="EMBL" id="JAGGNH010000007">
    <property type="protein sequence ID" value="KAJ0968548.1"/>
    <property type="molecule type" value="Genomic_DNA"/>
</dbReference>
<evidence type="ECO:0000313" key="2">
    <source>
        <dbReference type="EMBL" id="KAJ0968548.1"/>
    </source>
</evidence>
<feature type="compositionally biased region" description="Polar residues" evidence="1">
    <location>
        <begin position="81"/>
        <end position="91"/>
    </location>
</feature>
<name>A0A9D5C939_9LILI</name>
<accession>A0A9D5C939</accession>
<feature type="compositionally biased region" description="Basic and acidic residues" evidence="1">
    <location>
        <begin position="101"/>
        <end position="110"/>
    </location>
</feature>
<dbReference type="Proteomes" id="UP001085076">
    <property type="component" value="Miscellaneous, Linkage group lg07"/>
</dbReference>
<protein>
    <submittedName>
        <fullName evidence="2">Uncharacterized protein</fullName>
    </submittedName>
</protein>
<reference evidence="2" key="2">
    <citation type="journal article" date="2022" name="Hortic Res">
        <title>The genome of Dioscorea zingiberensis sheds light on the biosynthesis, origin and evolution of the medicinally important diosgenin saponins.</title>
        <authorList>
            <person name="Li Y."/>
            <person name="Tan C."/>
            <person name="Li Z."/>
            <person name="Guo J."/>
            <person name="Li S."/>
            <person name="Chen X."/>
            <person name="Wang C."/>
            <person name="Dai X."/>
            <person name="Yang H."/>
            <person name="Song W."/>
            <person name="Hou L."/>
            <person name="Xu J."/>
            <person name="Tong Z."/>
            <person name="Xu A."/>
            <person name="Yuan X."/>
            <person name="Wang W."/>
            <person name="Yang Q."/>
            <person name="Chen L."/>
            <person name="Sun Z."/>
            <person name="Wang K."/>
            <person name="Pan B."/>
            <person name="Chen J."/>
            <person name="Bao Y."/>
            <person name="Liu F."/>
            <person name="Qi X."/>
            <person name="Gang D.R."/>
            <person name="Wen J."/>
            <person name="Li J."/>
        </authorList>
    </citation>
    <scope>NUCLEOTIDE SEQUENCE</scope>
    <source>
        <strain evidence="2">Dzin_1.0</strain>
    </source>
</reference>